<name>A0A812BT49_ACAPH</name>
<protein>
    <submittedName>
        <fullName evidence="12">STX16</fullName>
    </submittedName>
</protein>
<evidence type="ECO:0000256" key="3">
    <source>
        <dbReference type="ARBA" id="ARBA00022448"/>
    </source>
</evidence>
<dbReference type="InterPro" id="IPR000727">
    <property type="entry name" value="T_SNARE_dom"/>
</dbReference>
<dbReference type="GO" id="GO:0000149">
    <property type="term" value="F:SNARE binding"/>
    <property type="evidence" value="ECO:0007669"/>
    <property type="project" value="TreeGrafter"/>
</dbReference>
<proteinExistence type="inferred from homology"/>
<reference evidence="12" key="1">
    <citation type="submission" date="2021-01" db="EMBL/GenBank/DDBJ databases">
        <authorList>
            <person name="Li R."/>
            <person name="Bekaert M."/>
        </authorList>
    </citation>
    <scope>NUCLEOTIDE SEQUENCE</scope>
    <source>
        <strain evidence="12">Farmed</strain>
    </source>
</reference>
<comment type="similarity">
    <text evidence="2">Belongs to the syntaxin family.</text>
</comment>
<evidence type="ECO:0000313" key="13">
    <source>
        <dbReference type="Proteomes" id="UP000597762"/>
    </source>
</evidence>
<comment type="subcellular location">
    <subcellularLocation>
        <location evidence="1">Golgi apparatus membrane</location>
        <topology evidence="1">Single-pass type IV membrane protein</topology>
    </subcellularLocation>
</comment>
<sequence length="312" mass="36029">MATRSLTEVFILMRNNALQSRHIFSEQVADDRMALVANSQMDLELGLNSTKAARLPPEWVDGVEEVQYEISRIKQKMKELSALQNKHLNLPTMDDSIDEEHAIEIQTQEITQIFSHCQNLIHQISRRSKSGTHQEIRLCKNIVCSLARTIQEMSTNFKKFQSSYLQRLKMREDRSQQYFDSNINLGSGFLDDEDLLLEDNSYDKNFTSVQKQLVEDNSIVIQQREHEIMRIVSSIQDLNDIFKDLANMIVDQGSILDRIDYNVEMASVQVEKGLTQLKKAEKHQKKSRKMLLITVLSVVIIVLIIILIAVKH</sequence>
<accession>A0A812BT49</accession>
<dbReference type="InterPro" id="IPR010989">
    <property type="entry name" value="SNARE"/>
</dbReference>
<dbReference type="GO" id="GO:0031201">
    <property type="term" value="C:SNARE complex"/>
    <property type="evidence" value="ECO:0007669"/>
    <property type="project" value="TreeGrafter"/>
</dbReference>
<evidence type="ECO:0000256" key="8">
    <source>
        <dbReference type="ARBA" id="ARBA00023054"/>
    </source>
</evidence>
<dbReference type="EMBL" id="CAHIKZ030000799">
    <property type="protein sequence ID" value="CAE1239152.1"/>
    <property type="molecule type" value="Genomic_DNA"/>
</dbReference>
<organism evidence="12 13">
    <name type="scientific">Acanthosepion pharaonis</name>
    <name type="common">Pharaoh cuttlefish</name>
    <name type="synonym">Sepia pharaonis</name>
    <dbReference type="NCBI Taxonomy" id="158019"/>
    <lineage>
        <taxon>Eukaryota</taxon>
        <taxon>Metazoa</taxon>
        <taxon>Spiralia</taxon>
        <taxon>Lophotrochozoa</taxon>
        <taxon>Mollusca</taxon>
        <taxon>Cephalopoda</taxon>
        <taxon>Coleoidea</taxon>
        <taxon>Decapodiformes</taxon>
        <taxon>Sepiida</taxon>
        <taxon>Sepiina</taxon>
        <taxon>Sepiidae</taxon>
        <taxon>Acanthosepion</taxon>
    </lineage>
</organism>
<keyword evidence="5" id="KW-0653">Protein transport</keyword>
<dbReference type="Gene3D" id="1.20.58.70">
    <property type="match status" value="1"/>
</dbReference>
<dbReference type="SUPFAM" id="SSF47661">
    <property type="entry name" value="t-snare proteins"/>
    <property type="match status" value="1"/>
</dbReference>
<evidence type="ECO:0000256" key="4">
    <source>
        <dbReference type="ARBA" id="ARBA00022692"/>
    </source>
</evidence>
<dbReference type="GO" id="GO:0048278">
    <property type="term" value="P:vesicle docking"/>
    <property type="evidence" value="ECO:0007669"/>
    <property type="project" value="TreeGrafter"/>
</dbReference>
<dbReference type="OrthoDB" id="10251371at2759"/>
<dbReference type="AlphaFoldDB" id="A0A812BT49"/>
<dbReference type="Proteomes" id="UP000597762">
    <property type="component" value="Unassembled WGS sequence"/>
</dbReference>
<gene>
    <name evidence="12" type="ORF">SPHA_21702</name>
</gene>
<keyword evidence="4 10" id="KW-0812">Transmembrane</keyword>
<dbReference type="InterPro" id="IPR006012">
    <property type="entry name" value="Syntaxin/epimorphin_CS"/>
</dbReference>
<keyword evidence="7" id="KW-0333">Golgi apparatus</keyword>
<dbReference type="PANTHER" id="PTHR19957">
    <property type="entry name" value="SYNTAXIN"/>
    <property type="match status" value="1"/>
</dbReference>
<evidence type="ECO:0000256" key="2">
    <source>
        <dbReference type="ARBA" id="ARBA00009063"/>
    </source>
</evidence>
<comment type="caution">
    <text evidence="12">The sequence shown here is derived from an EMBL/GenBank/DDBJ whole genome shotgun (WGS) entry which is preliminary data.</text>
</comment>
<dbReference type="InterPro" id="IPR045242">
    <property type="entry name" value="Syntaxin"/>
</dbReference>
<evidence type="ECO:0000256" key="7">
    <source>
        <dbReference type="ARBA" id="ARBA00023034"/>
    </source>
</evidence>
<evidence type="ECO:0000256" key="9">
    <source>
        <dbReference type="ARBA" id="ARBA00023136"/>
    </source>
</evidence>
<dbReference type="GO" id="GO:0005484">
    <property type="term" value="F:SNAP receptor activity"/>
    <property type="evidence" value="ECO:0007669"/>
    <property type="project" value="InterPro"/>
</dbReference>
<feature type="transmembrane region" description="Helical" evidence="10">
    <location>
        <begin position="290"/>
        <end position="310"/>
    </location>
</feature>
<keyword evidence="3" id="KW-0813">Transport</keyword>
<evidence type="ECO:0000256" key="6">
    <source>
        <dbReference type="ARBA" id="ARBA00022989"/>
    </source>
</evidence>
<dbReference type="GO" id="GO:0006906">
    <property type="term" value="P:vesicle fusion"/>
    <property type="evidence" value="ECO:0007669"/>
    <property type="project" value="TreeGrafter"/>
</dbReference>
<evidence type="ECO:0000256" key="10">
    <source>
        <dbReference type="SAM" id="Phobius"/>
    </source>
</evidence>
<evidence type="ECO:0000256" key="1">
    <source>
        <dbReference type="ARBA" id="ARBA00004409"/>
    </source>
</evidence>
<feature type="domain" description="T-SNARE coiled-coil homology" evidence="11">
    <location>
        <begin position="218"/>
        <end position="280"/>
    </location>
</feature>
<dbReference type="PROSITE" id="PS00914">
    <property type="entry name" value="SYNTAXIN"/>
    <property type="match status" value="1"/>
</dbReference>
<dbReference type="Pfam" id="PF05739">
    <property type="entry name" value="SNARE"/>
    <property type="match status" value="1"/>
</dbReference>
<keyword evidence="9 10" id="KW-0472">Membrane</keyword>
<evidence type="ECO:0000259" key="11">
    <source>
        <dbReference type="PROSITE" id="PS50192"/>
    </source>
</evidence>
<keyword evidence="6 10" id="KW-1133">Transmembrane helix</keyword>
<dbReference type="GO" id="GO:0000139">
    <property type="term" value="C:Golgi membrane"/>
    <property type="evidence" value="ECO:0007669"/>
    <property type="project" value="UniProtKB-SubCell"/>
</dbReference>
<dbReference type="SMART" id="SM00397">
    <property type="entry name" value="t_SNARE"/>
    <property type="match status" value="1"/>
</dbReference>
<keyword evidence="8" id="KW-0175">Coiled coil</keyword>
<dbReference type="GO" id="GO:0006886">
    <property type="term" value="P:intracellular protein transport"/>
    <property type="evidence" value="ECO:0007669"/>
    <property type="project" value="InterPro"/>
</dbReference>
<dbReference type="PROSITE" id="PS50192">
    <property type="entry name" value="T_SNARE"/>
    <property type="match status" value="1"/>
</dbReference>
<dbReference type="PANTHER" id="PTHR19957:SF83">
    <property type="entry name" value="SYNTAXIN-16"/>
    <property type="match status" value="1"/>
</dbReference>
<keyword evidence="13" id="KW-1185">Reference proteome</keyword>
<evidence type="ECO:0000256" key="5">
    <source>
        <dbReference type="ARBA" id="ARBA00022927"/>
    </source>
</evidence>
<evidence type="ECO:0000313" key="12">
    <source>
        <dbReference type="EMBL" id="CAE1239152.1"/>
    </source>
</evidence>
<dbReference type="CDD" id="cd15845">
    <property type="entry name" value="SNARE_syntaxin16"/>
    <property type="match status" value="1"/>
</dbReference>